<evidence type="ECO:0000313" key="5">
    <source>
        <dbReference type="EMBL" id="TKB50061.1"/>
    </source>
</evidence>
<keyword evidence="1" id="KW-0805">Transcription regulation</keyword>
<proteinExistence type="predicted"/>
<protein>
    <submittedName>
        <fullName evidence="5">Response regulator transcription factor</fullName>
    </submittedName>
</protein>
<dbReference type="CDD" id="cd06170">
    <property type="entry name" value="LuxR_C_like"/>
    <property type="match status" value="1"/>
</dbReference>
<reference evidence="5 6" key="1">
    <citation type="submission" date="2019-04" db="EMBL/GenBank/DDBJ databases">
        <authorList>
            <person name="Hwang J.C."/>
        </authorList>
    </citation>
    <scope>NUCLEOTIDE SEQUENCE [LARGE SCALE GENOMIC DNA]</scope>
    <source>
        <strain evidence="5 6">IMCC35002</strain>
    </source>
</reference>
<evidence type="ECO:0000256" key="3">
    <source>
        <dbReference type="ARBA" id="ARBA00023163"/>
    </source>
</evidence>
<evidence type="ECO:0000256" key="1">
    <source>
        <dbReference type="ARBA" id="ARBA00023015"/>
    </source>
</evidence>
<organism evidence="5 6">
    <name type="scientific">Ferrimonas aestuarii</name>
    <dbReference type="NCBI Taxonomy" id="2569539"/>
    <lineage>
        <taxon>Bacteria</taxon>
        <taxon>Pseudomonadati</taxon>
        <taxon>Pseudomonadota</taxon>
        <taxon>Gammaproteobacteria</taxon>
        <taxon>Alteromonadales</taxon>
        <taxon>Ferrimonadaceae</taxon>
        <taxon>Ferrimonas</taxon>
    </lineage>
</organism>
<evidence type="ECO:0000313" key="6">
    <source>
        <dbReference type="Proteomes" id="UP000305675"/>
    </source>
</evidence>
<dbReference type="OrthoDB" id="9782655at2"/>
<gene>
    <name evidence="5" type="ORF">FCL42_19955</name>
</gene>
<dbReference type="EMBL" id="SWCJ01000024">
    <property type="protein sequence ID" value="TKB50061.1"/>
    <property type="molecule type" value="Genomic_DNA"/>
</dbReference>
<comment type="caution">
    <text evidence="5">The sequence shown here is derived from an EMBL/GenBank/DDBJ whole genome shotgun (WGS) entry which is preliminary data.</text>
</comment>
<dbReference type="Proteomes" id="UP000305675">
    <property type="component" value="Unassembled WGS sequence"/>
</dbReference>
<dbReference type="PRINTS" id="PR00038">
    <property type="entry name" value="HTHLUXR"/>
</dbReference>
<evidence type="ECO:0000256" key="2">
    <source>
        <dbReference type="ARBA" id="ARBA00023125"/>
    </source>
</evidence>
<dbReference type="Gene3D" id="1.10.10.10">
    <property type="entry name" value="Winged helix-like DNA-binding domain superfamily/Winged helix DNA-binding domain"/>
    <property type="match status" value="1"/>
</dbReference>
<dbReference type="GO" id="GO:0003677">
    <property type="term" value="F:DNA binding"/>
    <property type="evidence" value="ECO:0007669"/>
    <property type="project" value="UniProtKB-KW"/>
</dbReference>
<dbReference type="PROSITE" id="PS50043">
    <property type="entry name" value="HTH_LUXR_2"/>
    <property type="match status" value="1"/>
</dbReference>
<dbReference type="AlphaFoldDB" id="A0A4V5NVD8"/>
<dbReference type="PANTHER" id="PTHR44688">
    <property type="entry name" value="DNA-BINDING TRANSCRIPTIONAL ACTIVATOR DEVR_DOSR"/>
    <property type="match status" value="1"/>
</dbReference>
<name>A0A4V5NVD8_9GAMM</name>
<dbReference type="GO" id="GO:0006355">
    <property type="term" value="P:regulation of DNA-templated transcription"/>
    <property type="evidence" value="ECO:0007669"/>
    <property type="project" value="InterPro"/>
</dbReference>
<dbReference type="InterPro" id="IPR036388">
    <property type="entry name" value="WH-like_DNA-bd_sf"/>
</dbReference>
<dbReference type="InterPro" id="IPR016032">
    <property type="entry name" value="Sig_transdc_resp-reg_C-effctor"/>
</dbReference>
<dbReference type="PANTHER" id="PTHR44688:SF16">
    <property type="entry name" value="DNA-BINDING TRANSCRIPTIONAL ACTIVATOR DEVR_DOSR"/>
    <property type="match status" value="1"/>
</dbReference>
<feature type="domain" description="HTH luxR-type" evidence="4">
    <location>
        <begin position="193"/>
        <end position="258"/>
    </location>
</feature>
<dbReference type="InterPro" id="IPR000792">
    <property type="entry name" value="Tscrpt_reg_LuxR_C"/>
</dbReference>
<dbReference type="SUPFAM" id="SSF46894">
    <property type="entry name" value="C-terminal effector domain of the bipartite response regulators"/>
    <property type="match status" value="1"/>
</dbReference>
<accession>A0A4V5NVD8</accession>
<dbReference type="RefSeq" id="WP_136865193.1">
    <property type="nucleotide sequence ID" value="NZ_SWCJ01000024.1"/>
</dbReference>
<keyword evidence="2" id="KW-0238">DNA-binding</keyword>
<keyword evidence="6" id="KW-1185">Reference proteome</keyword>
<evidence type="ECO:0000259" key="4">
    <source>
        <dbReference type="PROSITE" id="PS50043"/>
    </source>
</evidence>
<dbReference type="Pfam" id="PF00196">
    <property type="entry name" value="GerE"/>
    <property type="match status" value="1"/>
</dbReference>
<keyword evidence="3" id="KW-0804">Transcription</keyword>
<sequence length="269" mass="30830">MGLKTDISFEQLLQSQVRLMTNCKPAEFEACLEPLALQALEWFDLDRCTLFPNSMLSIEEDHNLSFNRNGIAKLVIEEFTQGDAIRNVHDYLKLLRADVPYQVFTERHLANSDIVALKTLHQQGARWHCIIRLQLFGQVWGALAFARFNRPGSPPSESQLLRLKLLCDAWLVYWQHASVAKALNHGQEKLNDEQQKLQKLSKKQRAVLSLLAQGLSAKQCAERLFLSPRTIESHKYRMLTMLDFDSHSELIQFALRNGLGFSQPQDKAV</sequence>
<dbReference type="SMART" id="SM00421">
    <property type="entry name" value="HTH_LUXR"/>
    <property type="match status" value="1"/>
</dbReference>